<name>A0A0M2NHT2_9FIRM</name>
<dbReference type="PATRIC" id="fig|270498.16.peg.1700"/>
<protein>
    <submittedName>
        <fullName evidence="6">DNA recombination protein RmuC</fullName>
    </submittedName>
</protein>
<evidence type="ECO:0000256" key="4">
    <source>
        <dbReference type="ARBA" id="ARBA00023172"/>
    </source>
</evidence>
<evidence type="ECO:0000256" key="3">
    <source>
        <dbReference type="ARBA" id="ARBA00023054"/>
    </source>
</evidence>
<reference evidence="6 7" key="1">
    <citation type="submission" date="2015-04" db="EMBL/GenBank/DDBJ databases">
        <title>Draft genome sequence of bacteremic isolate Catabacter hongkongensis type strain HKU16T.</title>
        <authorList>
            <person name="Lau S.K."/>
            <person name="Teng J.L."/>
            <person name="Huang Y."/>
            <person name="Curreem S.O."/>
            <person name="Tsui S.K."/>
            <person name="Woo P.C."/>
        </authorList>
    </citation>
    <scope>NUCLEOTIDE SEQUENCE [LARGE SCALE GENOMIC DNA]</scope>
    <source>
        <strain evidence="6 7">HKU16</strain>
    </source>
</reference>
<feature type="transmembrane region" description="Helical" evidence="5">
    <location>
        <begin position="24"/>
        <end position="42"/>
    </location>
</feature>
<comment type="similarity">
    <text evidence="2">Belongs to the RmuC family.</text>
</comment>
<evidence type="ECO:0000256" key="1">
    <source>
        <dbReference type="ARBA" id="ARBA00003416"/>
    </source>
</evidence>
<keyword evidence="4" id="KW-0233">DNA recombination</keyword>
<evidence type="ECO:0000256" key="2">
    <source>
        <dbReference type="ARBA" id="ARBA00009840"/>
    </source>
</evidence>
<comment type="function">
    <text evidence="1">Involved in DNA recombination.</text>
</comment>
<dbReference type="InterPro" id="IPR003798">
    <property type="entry name" value="DNA_recombination_RmuC"/>
</dbReference>
<keyword evidence="5" id="KW-1133">Transmembrane helix</keyword>
<dbReference type="GO" id="GO:0006310">
    <property type="term" value="P:DNA recombination"/>
    <property type="evidence" value="ECO:0007669"/>
    <property type="project" value="UniProtKB-KW"/>
</dbReference>
<keyword evidence="5" id="KW-0472">Membrane</keyword>
<dbReference type="Pfam" id="PF02646">
    <property type="entry name" value="RmuC"/>
    <property type="match status" value="1"/>
</dbReference>
<dbReference type="AlphaFoldDB" id="A0A0M2NHT2"/>
<evidence type="ECO:0000256" key="5">
    <source>
        <dbReference type="SAM" id="Phobius"/>
    </source>
</evidence>
<keyword evidence="3" id="KW-0175">Coiled coil</keyword>
<evidence type="ECO:0000313" key="7">
    <source>
        <dbReference type="Proteomes" id="UP000034076"/>
    </source>
</evidence>
<gene>
    <name evidence="6" type="ORF">CHK_2643</name>
</gene>
<dbReference type="PANTHER" id="PTHR30563">
    <property type="entry name" value="DNA RECOMBINATION PROTEIN RMUC"/>
    <property type="match status" value="1"/>
</dbReference>
<proteinExistence type="inferred from homology"/>
<keyword evidence="5" id="KW-0812">Transmembrane</keyword>
<dbReference type="PANTHER" id="PTHR30563:SF0">
    <property type="entry name" value="DNA RECOMBINATION PROTEIN RMUC"/>
    <property type="match status" value="1"/>
</dbReference>
<dbReference type="STRING" id="270498.CHK_2643"/>
<evidence type="ECO:0000313" key="6">
    <source>
        <dbReference type="EMBL" id="KKI49835.1"/>
    </source>
</evidence>
<dbReference type="Proteomes" id="UP000034076">
    <property type="component" value="Unassembled WGS sequence"/>
</dbReference>
<dbReference type="EMBL" id="LAYJ01000116">
    <property type="protein sequence ID" value="KKI49835.1"/>
    <property type="molecule type" value="Genomic_DNA"/>
</dbReference>
<comment type="caution">
    <text evidence="6">The sequence shown here is derived from an EMBL/GenBank/DDBJ whole genome shotgun (WGS) entry which is preliminary data.</text>
</comment>
<keyword evidence="7" id="KW-1185">Reference proteome</keyword>
<accession>A0A0M2NHT2</accession>
<sequence>MYLPLFCGWVWYHRKEVFIMNETAMILTGFGILIVLCIVLIVRQGKKTTDETKLRLEISNQFQILSGMMMDMVNKTASANNGSVELLRRAVEKKLGEIQHSVDQKLDTTLKSGLTTSFQRVNEQLRQVYQSMGEVRALTDGIGDLKGILAGVKTRGIWGEVQLYKLLSDFLSPSQFEENARIEQDNSVEFAVRMPREEGGDVLLPIDSKFPMDRYARVLALSDAGDQQALAAAQKDFVQAVLAEAKKISDKYIHPPKTTDFAIMFLPSEGLYSEIIRLGLVDKLQTKYRVMITGPTTLSAFLTSLQTGFRTLSIKQHSAAIIDMLGGIKTEFETFAAMIQKTQNSLNAAQNHLETVQKRSIRIQTKLSDVDGLEL</sequence>
<organism evidence="6 7">
    <name type="scientific">Christensenella hongkongensis</name>
    <dbReference type="NCBI Taxonomy" id="270498"/>
    <lineage>
        <taxon>Bacteria</taxon>
        <taxon>Bacillati</taxon>
        <taxon>Bacillota</taxon>
        <taxon>Clostridia</taxon>
        <taxon>Christensenellales</taxon>
        <taxon>Christensenellaceae</taxon>
        <taxon>Christensenella</taxon>
    </lineage>
</organism>